<dbReference type="AlphaFoldDB" id="A0A0V0QVN5"/>
<dbReference type="GO" id="GO:0042578">
    <property type="term" value="F:phosphoric ester hydrolase activity"/>
    <property type="evidence" value="ECO:0007669"/>
    <property type="project" value="UniProtKB-ARBA"/>
</dbReference>
<dbReference type="OrthoDB" id="5135119at2759"/>
<dbReference type="InterPro" id="IPR017850">
    <property type="entry name" value="Alkaline_phosphatase_core_sf"/>
</dbReference>
<dbReference type="GO" id="GO:0009395">
    <property type="term" value="P:phospholipid catabolic process"/>
    <property type="evidence" value="ECO:0007669"/>
    <property type="project" value="TreeGrafter"/>
</dbReference>
<reference evidence="3 4" key="1">
    <citation type="journal article" date="2015" name="Sci. Rep.">
        <title>Genome of the facultative scuticociliatosis pathogen Pseudocohnilembus persalinus provides insight into its virulence through horizontal gene transfer.</title>
        <authorList>
            <person name="Xiong J."/>
            <person name="Wang G."/>
            <person name="Cheng J."/>
            <person name="Tian M."/>
            <person name="Pan X."/>
            <person name="Warren A."/>
            <person name="Jiang C."/>
            <person name="Yuan D."/>
            <person name="Miao W."/>
        </authorList>
    </citation>
    <scope>NUCLEOTIDE SEQUENCE [LARGE SCALE GENOMIC DNA]</scope>
    <source>
        <strain evidence="3">36N120E</strain>
    </source>
</reference>
<proteinExistence type="predicted"/>
<feature type="signal peptide" evidence="2">
    <location>
        <begin position="1"/>
        <end position="23"/>
    </location>
</feature>
<dbReference type="InParanoid" id="A0A0V0QVN5"/>
<dbReference type="PANTHER" id="PTHR31956:SF1">
    <property type="entry name" value="NON-SPECIFIC PHOSPHOLIPASE C1"/>
    <property type="match status" value="1"/>
</dbReference>
<keyword evidence="2" id="KW-0732">Signal</keyword>
<dbReference type="Gene3D" id="3.40.720.10">
    <property type="entry name" value="Alkaline Phosphatase, subunit A"/>
    <property type="match status" value="1"/>
</dbReference>
<evidence type="ECO:0000313" key="3">
    <source>
        <dbReference type="EMBL" id="KRX06262.1"/>
    </source>
</evidence>
<dbReference type="Proteomes" id="UP000054937">
    <property type="component" value="Unassembled WGS sequence"/>
</dbReference>
<dbReference type="Pfam" id="PF04185">
    <property type="entry name" value="Phosphoesterase"/>
    <property type="match status" value="1"/>
</dbReference>
<organism evidence="3 4">
    <name type="scientific">Pseudocohnilembus persalinus</name>
    <name type="common">Ciliate</name>
    <dbReference type="NCBI Taxonomy" id="266149"/>
    <lineage>
        <taxon>Eukaryota</taxon>
        <taxon>Sar</taxon>
        <taxon>Alveolata</taxon>
        <taxon>Ciliophora</taxon>
        <taxon>Intramacronucleata</taxon>
        <taxon>Oligohymenophorea</taxon>
        <taxon>Scuticociliatia</taxon>
        <taxon>Philasterida</taxon>
        <taxon>Pseudocohnilembidae</taxon>
        <taxon>Pseudocohnilembus</taxon>
    </lineage>
</organism>
<gene>
    <name evidence="3" type="ORF">PPERSA_06233</name>
</gene>
<sequence length="212" mass="24009">MKTNTFYTAAILILILNIGAVQSLEKNPFKHVITLMMLGFLEAPYGTLNEEKYCNWYDGEIYCTQKGAKFQTEPDPPHQFYPVQYQVFNTTEYPTGNQGEANMGGFAYQYGHVVNGDPQNVMNGYSEEQVPVISKLAKEFVLYDRWFASVPSQTNPNKLFLHAASSGGNTANCGYWFCSTWPINLPTIYDNLQKEGYDYAIHYHDCAQNSLG</sequence>
<dbReference type="PANTHER" id="PTHR31956">
    <property type="entry name" value="NON-SPECIFIC PHOSPHOLIPASE C4-RELATED"/>
    <property type="match status" value="1"/>
</dbReference>
<keyword evidence="1" id="KW-0378">Hydrolase</keyword>
<evidence type="ECO:0000313" key="4">
    <source>
        <dbReference type="Proteomes" id="UP000054937"/>
    </source>
</evidence>
<dbReference type="InterPro" id="IPR007312">
    <property type="entry name" value="Phosphoesterase"/>
</dbReference>
<dbReference type="SUPFAM" id="SSF53649">
    <property type="entry name" value="Alkaline phosphatase-like"/>
    <property type="match status" value="1"/>
</dbReference>
<evidence type="ECO:0000256" key="2">
    <source>
        <dbReference type="SAM" id="SignalP"/>
    </source>
</evidence>
<accession>A0A0V0QVN5</accession>
<comment type="caution">
    <text evidence="3">The sequence shown here is derived from an EMBL/GenBank/DDBJ whole genome shotgun (WGS) entry which is preliminary data.</text>
</comment>
<feature type="chain" id="PRO_5006867614" evidence="2">
    <location>
        <begin position="24"/>
        <end position="212"/>
    </location>
</feature>
<name>A0A0V0QVN5_PSEPJ</name>
<protein>
    <submittedName>
        <fullName evidence="3">Alkaline-phosphatase-like, core domain</fullName>
    </submittedName>
</protein>
<evidence type="ECO:0000256" key="1">
    <source>
        <dbReference type="ARBA" id="ARBA00022801"/>
    </source>
</evidence>
<dbReference type="EMBL" id="LDAU01000097">
    <property type="protein sequence ID" value="KRX06262.1"/>
    <property type="molecule type" value="Genomic_DNA"/>
</dbReference>
<keyword evidence="4" id="KW-1185">Reference proteome</keyword>